<name>A0ABQ5RLS3_9CHLO</name>
<gene>
    <name evidence="2" type="ORF">VaNZ11_000312</name>
</gene>
<protein>
    <submittedName>
        <fullName evidence="2">Uncharacterized protein</fullName>
    </submittedName>
</protein>
<feature type="compositionally biased region" description="Pro residues" evidence="1">
    <location>
        <begin position="73"/>
        <end position="86"/>
    </location>
</feature>
<feature type="region of interest" description="Disordered" evidence="1">
    <location>
        <begin position="283"/>
        <end position="317"/>
    </location>
</feature>
<feature type="compositionally biased region" description="Polar residues" evidence="1">
    <location>
        <begin position="520"/>
        <end position="544"/>
    </location>
</feature>
<reference evidence="2 3" key="1">
    <citation type="journal article" date="2023" name="IScience">
        <title>Expanded male sex-determining region conserved during the evolution of homothallism in the green alga Volvox.</title>
        <authorList>
            <person name="Yamamoto K."/>
            <person name="Matsuzaki R."/>
            <person name="Mahakham W."/>
            <person name="Heman W."/>
            <person name="Sekimoto H."/>
            <person name="Kawachi M."/>
            <person name="Minakuchi Y."/>
            <person name="Toyoda A."/>
            <person name="Nozaki H."/>
        </authorList>
    </citation>
    <scope>NUCLEOTIDE SEQUENCE [LARGE SCALE GENOMIC DNA]</scope>
    <source>
        <strain evidence="2 3">NIES-4468</strain>
    </source>
</reference>
<feature type="non-terminal residue" evidence="2">
    <location>
        <position position="803"/>
    </location>
</feature>
<evidence type="ECO:0000313" key="3">
    <source>
        <dbReference type="Proteomes" id="UP001165090"/>
    </source>
</evidence>
<dbReference type="Proteomes" id="UP001165090">
    <property type="component" value="Unassembled WGS sequence"/>
</dbReference>
<evidence type="ECO:0000256" key="1">
    <source>
        <dbReference type="SAM" id="MobiDB-lite"/>
    </source>
</evidence>
<proteinExistence type="predicted"/>
<feature type="region of interest" description="Disordered" evidence="1">
    <location>
        <begin position="71"/>
        <end position="94"/>
    </location>
</feature>
<organism evidence="2 3">
    <name type="scientific">Volvox africanus</name>
    <dbReference type="NCBI Taxonomy" id="51714"/>
    <lineage>
        <taxon>Eukaryota</taxon>
        <taxon>Viridiplantae</taxon>
        <taxon>Chlorophyta</taxon>
        <taxon>core chlorophytes</taxon>
        <taxon>Chlorophyceae</taxon>
        <taxon>CS clade</taxon>
        <taxon>Chlamydomonadales</taxon>
        <taxon>Volvocaceae</taxon>
        <taxon>Volvox</taxon>
    </lineage>
</organism>
<comment type="caution">
    <text evidence="2">The sequence shown here is derived from an EMBL/GenBank/DDBJ whole genome shotgun (WGS) entry which is preliminary data.</text>
</comment>
<sequence>MASFMVDGTFLEGFQDWEAVLARHALDLRPALASKEVLRLRLVSHALRRAYGQLVGHIHITWPWLPEQLTPASRPPMSQPRPPRPTEPGIEPAAPELSPLARMRAAFPQANHVHLNLDILAMASEGLLQETSCVPRSPAAVLANPECPVPDSAAASEVAFAAERSRFERPHGTADAPAGAAQAIAPEAATSVTAAEAVVRVLGTSHEGSTPDAAWAPGGSNNDGVGGGGLNDPCRPVDGVWITARLPMDLQFGGRVLSTPEQQRLKQVARGITARLLQPHPLRTGDLSLCPRDPGPTLARAPSSSMASGPEPNVQAQISQPDGLTGTFSLLAPRLSCFHLELPVAGGGAEELRCMTPQPVALAAALLQLPRLKELSLAWPRIDGVHLAGVVALPCLRSLSLADDYENLDGWLGACRAALPLALGLARSGASLPGDPDDVGDFPGSAAAATGPAAGWFSASFALPLKVLPARWHPGLLALPAWLPVIQQLRLRSPSIALYGHPPWLVRPLPEPPALPGPAYQSSPQQLQQPADGSPVGSTDASVTTPGSILPHRFHLPPLLATVPAMPPLACLTSLEVGGTWPRRHSHQSLISEQVSGLLASLVEHALTASRFFAPPAVRGDGANPPNLCHQACTPKQLPQLPQLLLPTPLRNLWAPLASLSFQAERLRVSDWQSLRTLTGLRELRINGWTPGARPASLWVLKDVETEEKFIDDGGIPPEDDGDRHWRRFEDRSDGGEGVGCSVGAGGARGHRSCSSGGGGNGLLSLPRLQLLMLSLQSSMQLQQMVGRLPRLEVLHLFIKGHE</sequence>
<dbReference type="SUPFAM" id="SSF52047">
    <property type="entry name" value="RNI-like"/>
    <property type="match status" value="1"/>
</dbReference>
<keyword evidence="3" id="KW-1185">Reference proteome</keyword>
<dbReference type="EMBL" id="BSDZ01000003">
    <property type="protein sequence ID" value="GLI58565.1"/>
    <property type="molecule type" value="Genomic_DNA"/>
</dbReference>
<feature type="region of interest" description="Disordered" evidence="1">
    <location>
        <begin position="207"/>
        <end position="230"/>
    </location>
</feature>
<evidence type="ECO:0000313" key="2">
    <source>
        <dbReference type="EMBL" id="GLI58565.1"/>
    </source>
</evidence>
<accession>A0ABQ5RLS3</accession>
<feature type="region of interest" description="Disordered" evidence="1">
    <location>
        <begin position="515"/>
        <end position="544"/>
    </location>
</feature>